<name>A0ABV6PBK8_9MICC</name>
<dbReference type="RefSeq" id="WP_377459716.1">
    <property type="nucleotide sequence ID" value="NZ_JBHLUB010000030.1"/>
</dbReference>
<keyword evidence="1" id="KW-0732">Signal</keyword>
<feature type="signal peptide" evidence="1">
    <location>
        <begin position="1"/>
        <end position="23"/>
    </location>
</feature>
<gene>
    <name evidence="2" type="ORF">ACFFFR_08990</name>
</gene>
<keyword evidence="3" id="KW-1185">Reference proteome</keyword>
<evidence type="ECO:0008006" key="4">
    <source>
        <dbReference type="Google" id="ProtNLM"/>
    </source>
</evidence>
<sequence>MNKKTFALTAAIFAATLSLSACDQVSEQLPQVDVNGTIEKLDQMAKDGVDIRVPSAGEIETMAKDTVCPALKRDSSNQTFKAVVSHLEREFGLTPESADLVAATGAQIWCPAEYEAVEGK</sequence>
<evidence type="ECO:0000313" key="3">
    <source>
        <dbReference type="Proteomes" id="UP001589862"/>
    </source>
</evidence>
<evidence type="ECO:0000256" key="1">
    <source>
        <dbReference type="SAM" id="SignalP"/>
    </source>
</evidence>
<dbReference type="Proteomes" id="UP001589862">
    <property type="component" value="Unassembled WGS sequence"/>
</dbReference>
<dbReference type="EMBL" id="JBHLUB010000030">
    <property type="protein sequence ID" value="MFC0582511.1"/>
    <property type="molecule type" value="Genomic_DNA"/>
</dbReference>
<feature type="chain" id="PRO_5046437542" description="DUF732 domain-containing protein" evidence="1">
    <location>
        <begin position="24"/>
        <end position="120"/>
    </location>
</feature>
<evidence type="ECO:0000313" key="2">
    <source>
        <dbReference type="EMBL" id="MFC0582511.1"/>
    </source>
</evidence>
<comment type="caution">
    <text evidence="2">The sequence shown here is derived from an EMBL/GenBank/DDBJ whole genome shotgun (WGS) entry which is preliminary data.</text>
</comment>
<protein>
    <recommendedName>
        <fullName evidence="4">DUF732 domain-containing protein</fullName>
    </recommendedName>
</protein>
<dbReference type="PROSITE" id="PS51257">
    <property type="entry name" value="PROKAR_LIPOPROTEIN"/>
    <property type="match status" value="1"/>
</dbReference>
<organism evidence="2 3">
    <name type="scientific">Micrococcoides hystricis</name>
    <dbReference type="NCBI Taxonomy" id="1572761"/>
    <lineage>
        <taxon>Bacteria</taxon>
        <taxon>Bacillati</taxon>
        <taxon>Actinomycetota</taxon>
        <taxon>Actinomycetes</taxon>
        <taxon>Micrococcales</taxon>
        <taxon>Micrococcaceae</taxon>
        <taxon>Micrococcoides</taxon>
    </lineage>
</organism>
<accession>A0ABV6PBK8</accession>
<reference evidence="2 3" key="1">
    <citation type="submission" date="2024-09" db="EMBL/GenBank/DDBJ databases">
        <authorList>
            <person name="Sun Q."/>
            <person name="Mori K."/>
        </authorList>
    </citation>
    <scope>NUCLEOTIDE SEQUENCE [LARGE SCALE GENOMIC DNA]</scope>
    <source>
        <strain evidence="2 3">NCAIM B.02604</strain>
    </source>
</reference>
<proteinExistence type="predicted"/>